<dbReference type="PIRSF" id="PIRSF000005">
    <property type="entry name" value="Cytochrome_c4"/>
    <property type="match status" value="1"/>
</dbReference>
<keyword evidence="6" id="KW-0249">Electron transport</keyword>
<evidence type="ECO:0000256" key="5">
    <source>
        <dbReference type="ARBA" id="ARBA00022764"/>
    </source>
</evidence>
<dbReference type="Proteomes" id="UP001500191">
    <property type="component" value="Unassembled WGS sequence"/>
</dbReference>
<keyword evidence="2" id="KW-0813">Transport</keyword>
<dbReference type="PANTHER" id="PTHR33751">
    <property type="entry name" value="CBB3-TYPE CYTOCHROME C OXIDASE SUBUNIT FIXP"/>
    <property type="match status" value="1"/>
</dbReference>
<accession>A0ABN1BJ52</accession>
<dbReference type="Gene3D" id="1.10.760.10">
    <property type="entry name" value="Cytochrome c-like domain"/>
    <property type="match status" value="2"/>
</dbReference>
<evidence type="ECO:0000313" key="10">
    <source>
        <dbReference type="EMBL" id="GAA0499080.1"/>
    </source>
</evidence>
<keyword evidence="3 8" id="KW-0349">Heme</keyword>
<dbReference type="InterPro" id="IPR008168">
    <property type="entry name" value="Cyt_C_IC"/>
</dbReference>
<comment type="caution">
    <text evidence="10">The sequence shown here is derived from an EMBL/GenBank/DDBJ whole genome shotgun (WGS) entry which is preliminary data.</text>
</comment>
<evidence type="ECO:0000256" key="1">
    <source>
        <dbReference type="ARBA" id="ARBA00004418"/>
    </source>
</evidence>
<reference evidence="10 11" key="1">
    <citation type="journal article" date="2019" name="Int. J. Syst. Evol. Microbiol.">
        <title>The Global Catalogue of Microorganisms (GCM) 10K type strain sequencing project: providing services to taxonomists for standard genome sequencing and annotation.</title>
        <authorList>
            <consortium name="The Broad Institute Genomics Platform"/>
            <consortium name="The Broad Institute Genome Sequencing Center for Infectious Disease"/>
            <person name="Wu L."/>
            <person name="Ma J."/>
        </authorList>
    </citation>
    <scope>NUCLEOTIDE SEQUENCE [LARGE SCALE GENOMIC DNA]</scope>
    <source>
        <strain evidence="10 11">JCM 14368</strain>
    </source>
</reference>
<dbReference type="InterPro" id="IPR036909">
    <property type="entry name" value="Cyt_c-like_dom_sf"/>
</dbReference>
<gene>
    <name evidence="10" type="ORF">GCM10008937_02850</name>
</gene>
<evidence type="ECO:0000256" key="6">
    <source>
        <dbReference type="ARBA" id="ARBA00022982"/>
    </source>
</evidence>
<evidence type="ECO:0000256" key="3">
    <source>
        <dbReference type="ARBA" id="ARBA00022617"/>
    </source>
</evidence>
<evidence type="ECO:0000259" key="9">
    <source>
        <dbReference type="PROSITE" id="PS51007"/>
    </source>
</evidence>
<evidence type="ECO:0000256" key="8">
    <source>
        <dbReference type="PROSITE-ProRule" id="PRU00433"/>
    </source>
</evidence>
<feature type="domain" description="Cytochrome c" evidence="9">
    <location>
        <begin position="127"/>
        <end position="219"/>
    </location>
</feature>
<dbReference type="RefSeq" id="WP_343755247.1">
    <property type="nucleotide sequence ID" value="NZ_BAAADB010000003.1"/>
</dbReference>
<keyword evidence="4 8" id="KW-0479">Metal-binding</keyword>
<keyword evidence="7 8" id="KW-0408">Iron</keyword>
<protein>
    <submittedName>
        <fullName evidence="10">Cytochrome c4</fullName>
    </submittedName>
</protein>
<evidence type="ECO:0000256" key="4">
    <source>
        <dbReference type="ARBA" id="ARBA00022723"/>
    </source>
</evidence>
<dbReference type="EMBL" id="BAAADB010000003">
    <property type="protein sequence ID" value="GAA0499080.1"/>
    <property type="molecule type" value="Genomic_DNA"/>
</dbReference>
<name>A0ABN1BJ52_9DEIO</name>
<dbReference type="Pfam" id="PF00034">
    <property type="entry name" value="Cytochrom_C"/>
    <property type="match status" value="1"/>
</dbReference>
<keyword evidence="5" id="KW-0574">Periplasm</keyword>
<dbReference type="PANTHER" id="PTHR33751:SF9">
    <property type="entry name" value="CYTOCHROME C4"/>
    <property type="match status" value="1"/>
</dbReference>
<comment type="subcellular location">
    <subcellularLocation>
        <location evidence="1">Periplasm</location>
    </subcellularLocation>
</comment>
<dbReference type="InterPro" id="IPR009056">
    <property type="entry name" value="Cyt_c-like_dom"/>
</dbReference>
<organism evidence="10 11">
    <name type="scientific">Deinococcus depolymerans</name>
    <dbReference type="NCBI Taxonomy" id="392408"/>
    <lineage>
        <taxon>Bacteria</taxon>
        <taxon>Thermotogati</taxon>
        <taxon>Deinococcota</taxon>
        <taxon>Deinococci</taxon>
        <taxon>Deinococcales</taxon>
        <taxon>Deinococcaceae</taxon>
        <taxon>Deinococcus</taxon>
    </lineage>
</organism>
<evidence type="ECO:0000256" key="7">
    <source>
        <dbReference type="ARBA" id="ARBA00023004"/>
    </source>
</evidence>
<evidence type="ECO:0000313" key="11">
    <source>
        <dbReference type="Proteomes" id="UP001500191"/>
    </source>
</evidence>
<evidence type="ECO:0000256" key="2">
    <source>
        <dbReference type="ARBA" id="ARBA00022448"/>
    </source>
</evidence>
<dbReference type="PRINTS" id="PR00605">
    <property type="entry name" value="CYTCHROMECIC"/>
</dbReference>
<keyword evidence="11" id="KW-1185">Reference proteome</keyword>
<dbReference type="Pfam" id="PF13442">
    <property type="entry name" value="Cytochrome_CBB3"/>
    <property type="match status" value="1"/>
</dbReference>
<feature type="domain" description="Cytochrome c" evidence="9">
    <location>
        <begin position="46"/>
        <end position="118"/>
    </location>
</feature>
<sequence length="219" mass="21989">MKIRFEQVRFTRLSRFLLPALLVLGAPVILGRPAVLAQAAPGRPVADAARGQGLSGSCAGCHGAGRAPTLSGRSAAGIQAALLAFRAGTRPNGTMQRVAGALSDQDIADLAAFYGTPAAPPVTSAAGTTLTGETLYSAGDPARGVLACVVCHGETGEGAETLGIPALKGRSAPSVLTALRAYKAAPVTGIPYPDAMRIALGPMTDADLTAVAAYVATLK</sequence>
<dbReference type="SUPFAM" id="SSF46626">
    <property type="entry name" value="Cytochrome c"/>
    <property type="match status" value="2"/>
</dbReference>
<dbReference type="InterPro" id="IPR050597">
    <property type="entry name" value="Cytochrome_c_Oxidase_Subunit"/>
</dbReference>
<dbReference type="PROSITE" id="PS51007">
    <property type="entry name" value="CYTC"/>
    <property type="match status" value="2"/>
</dbReference>
<dbReference type="InterPro" id="IPR024167">
    <property type="entry name" value="Cytochrome_c4-like"/>
</dbReference>
<proteinExistence type="predicted"/>